<keyword evidence="1" id="KW-0472">Membrane</keyword>
<keyword evidence="1" id="KW-0812">Transmembrane</keyword>
<dbReference type="NCBIfam" id="NF038012">
    <property type="entry name" value="DMT_1"/>
    <property type="match status" value="1"/>
</dbReference>
<reference evidence="3" key="1">
    <citation type="submission" date="2017-06" db="EMBL/GenBank/DDBJ databases">
        <title>Complete Genome Sequence of Mycobacterium shigaense.</title>
        <authorList>
            <person name="Fukano H."/>
            <person name="Yoshida M."/>
            <person name="Kazumi Y."/>
            <person name="Ogura Y."/>
            <person name="Mitarai S."/>
            <person name="Hayashi T."/>
            <person name="Hoshino Y."/>
        </authorList>
    </citation>
    <scope>NUCLEOTIDE SEQUENCE [LARGE SCALE GENOMIC DNA]</scope>
    <source>
        <strain evidence="3">UN-152</strain>
    </source>
</reference>
<protein>
    <submittedName>
        <fullName evidence="2">Uncharacterized protein</fullName>
    </submittedName>
</protein>
<evidence type="ECO:0000313" key="3">
    <source>
        <dbReference type="Proteomes" id="UP000217736"/>
    </source>
</evidence>
<sequence>MGRTDIAALLALGSALIVGCGDVLQQRSAQQVTDKPVGTVALFRRLLRDRRWWTGSLIAGAGFGLQAAALGLGSVVLVQALLATSLLFALLINARMNHRRITARQGLWAVLLAAAVAVVVTVGDPQEGSPRGSLQTWTIVALVMVPALVCCVVGSRMFSPSISALLLGLMSGSLWGLFSVLTKGVIDQLAHGVPALLRTPEVYGWLVVAVAATAWEQSAFRAGPLTASLPAVSVAEPIVGAVLGVTVLGETLKTDDVSLVVLGVSVAVMAAATVVLAHSQATGVTADG</sequence>
<dbReference type="PROSITE" id="PS51257">
    <property type="entry name" value="PROKAR_LIPOPROTEIN"/>
    <property type="match status" value="1"/>
</dbReference>
<keyword evidence="1" id="KW-1133">Transmembrane helix</keyword>
<evidence type="ECO:0000256" key="1">
    <source>
        <dbReference type="SAM" id="Phobius"/>
    </source>
</evidence>
<organism evidence="2 3">
    <name type="scientific">Mycobacterium shigaense</name>
    <dbReference type="NCBI Taxonomy" id="722731"/>
    <lineage>
        <taxon>Bacteria</taxon>
        <taxon>Bacillati</taxon>
        <taxon>Actinomycetota</taxon>
        <taxon>Actinomycetes</taxon>
        <taxon>Mycobacteriales</taxon>
        <taxon>Mycobacteriaceae</taxon>
        <taxon>Mycobacterium</taxon>
        <taxon>Mycobacterium simiae complex</taxon>
    </lineage>
</organism>
<feature type="transmembrane region" description="Helical" evidence="1">
    <location>
        <begin position="76"/>
        <end position="94"/>
    </location>
</feature>
<feature type="transmembrane region" description="Helical" evidence="1">
    <location>
        <begin position="106"/>
        <end position="123"/>
    </location>
</feature>
<keyword evidence="3" id="KW-1185">Reference proteome</keyword>
<dbReference type="Proteomes" id="UP000217736">
    <property type="component" value="Chromosome"/>
</dbReference>
<feature type="transmembrane region" description="Helical" evidence="1">
    <location>
        <begin position="162"/>
        <end position="182"/>
    </location>
</feature>
<feature type="transmembrane region" description="Helical" evidence="1">
    <location>
        <begin position="227"/>
        <end position="247"/>
    </location>
</feature>
<proteinExistence type="predicted"/>
<dbReference type="AlphaFoldDB" id="A0A1Z4EKB6"/>
<evidence type="ECO:0000313" key="2">
    <source>
        <dbReference type="EMBL" id="BAX93381.1"/>
    </source>
</evidence>
<gene>
    <name evidence="2" type="ORF">MSG_03243</name>
</gene>
<dbReference type="RefSeq" id="WP_105886866.1">
    <property type="nucleotide sequence ID" value="NZ_AP018164.1"/>
</dbReference>
<dbReference type="PANTHER" id="PTHR40761">
    <property type="entry name" value="CONSERVED INTEGRAL MEMBRANE ALANINE VALINE AND LEUCINE RICH PROTEIN-RELATED"/>
    <property type="match status" value="1"/>
</dbReference>
<dbReference type="PANTHER" id="PTHR40761:SF1">
    <property type="entry name" value="CONSERVED INTEGRAL MEMBRANE ALANINE VALINE AND LEUCINE RICH PROTEIN-RELATED"/>
    <property type="match status" value="1"/>
</dbReference>
<dbReference type="SUPFAM" id="SSF103481">
    <property type="entry name" value="Multidrug resistance efflux transporter EmrE"/>
    <property type="match status" value="1"/>
</dbReference>
<feature type="transmembrane region" description="Helical" evidence="1">
    <location>
        <begin position="52"/>
        <end position="70"/>
    </location>
</feature>
<name>A0A1Z4EKB6_9MYCO</name>
<accession>A0A1Z4EKB6</accession>
<dbReference type="KEGG" id="mshg:MSG_03243"/>
<feature type="transmembrane region" description="Helical" evidence="1">
    <location>
        <begin position="259"/>
        <end position="277"/>
    </location>
</feature>
<dbReference type="EMBL" id="AP018164">
    <property type="protein sequence ID" value="BAX93381.1"/>
    <property type="molecule type" value="Genomic_DNA"/>
</dbReference>
<feature type="transmembrane region" description="Helical" evidence="1">
    <location>
        <begin position="135"/>
        <end position="155"/>
    </location>
</feature>
<dbReference type="InterPro" id="IPR037185">
    <property type="entry name" value="EmrE-like"/>
</dbReference>
<dbReference type="OrthoDB" id="4761185at2"/>